<evidence type="ECO:0000313" key="3">
    <source>
        <dbReference type="Proteomes" id="UP001148312"/>
    </source>
</evidence>
<feature type="compositionally biased region" description="Polar residues" evidence="1">
    <location>
        <begin position="34"/>
        <end position="51"/>
    </location>
</feature>
<dbReference type="EMBL" id="JAPWDQ010000001">
    <property type="protein sequence ID" value="KAJ5495539.1"/>
    <property type="molecule type" value="Genomic_DNA"/>
</dbReference>
<feature type="region of interest" description="Disordered" evidence="1">
    <location>
        <begin position="85"/>
        <end position="116"/>
    </location>
</feature>
<gene>
    <name evidence="2" type="ORF">N7539_000655</name>
</gene>
<reference evidence="2" key="2">
    <citation type="journal article" date="2023" name="IMA Fungus">
        <title>Comparative genomic study of the Penicillium genus elucidates a diverse pangenome and 15 lateral gene transfer events.</title>
        <authorList>
            <person name="Petersen C."/>
            <person name="Sorensen T."/>
            <person name="Nielsen M.R."/>
            <person name="Sondergaard T.E."/>
            <person name="Sorensen J.L."/>
            <person name="Fitzpatrick D.A."/>
            <person name="Frisvad J.C."/>
            <person name="Nielsen K.L."/>
        </authorList>
    </citation>
    <scope>NUCLEOTIDE SEQUENCE</scope>
    <source>
        <strain evidence="2">IBT 30728</strain>
    </source>
</reference>
<protein>
    <submittedName>
        <fullName evidence="2">Uncharacterized protein</fullName>
    </submittedName>
</protein>
<evidence type="ECO:0000313" key="2">
    <source>
        <dbReference type="EMBL" id="KAJ5495539.1"/>
    </source>
</evidence>
<proteinExistence type="predicted"/>
<reference evidence="2" key="1">
    <citation type="submission" date="2022-12" db="EMBL/GenBank/DDBJ databases">
        <authorList>
            <person name="Petersen C."/>
        </authorList>
    </citation>
    <scope>NUCLEOTIDE SEQUENCE</scope>
    <source>
        <strain evidence="2">IBT 30728</strain>
    </source>
</reference>
<name>A0A9W9XM83_9EURO</name>
<sequence>MSHQSRWRGPSRQSSQRQPGNGNRHQGGGRGGNSSWNANVSAGNAHASAQDQHVPVRGFNAMEAKNVLKEGKHEFYCASRCCPTRETDSRPTFYKPSAKDIAAQKSSNSPWGSKPNLMANGKDFWLELRKQVTALQRGGSGSGSSGPPVGG</sequence>
<feature type="region of interest" description="Disordered" evidence="1">
    <location>
        <begin position="1"/>
        <end position="54"/>
    </location>
</feature>
<evidence type="ECO:0000256" key="1">
    <source>
        <dbReference type="SAM" id="MobiDB-lite"/>
    </source>
</evidence>
<dbReference type="RefSeq" id="XP_056794552.1">
    <property type="nucleotide sequence ID" value="XM_056930259.1"/>
</dbReference>
<dbReference type="AlphaFoldDB" id="A0A9W9XM83"/>
<organism evidence="2 3">
    <name type="scientific">Penicillium diatomitis</name>
    <dbReference type="NCBI Taxonomy" id="2819901"/>
    <lineage>
        <taxon>Eukaryota</taxon>
        <taxon>Fungi</taxon>
        <taxon>Dikarya</taxon>
        <taxon>Ascomycota</taxon>
        <taxon>Pezizomycotina</taxon>
        <taxon>Eurotiomycetes</taxon>
        <taxon>Eurotiomycetidae</taxon>
        <taxon>Eurotiales</taxon>
        <taxon>Aspergillaceae</taxon>
        <taxon>Penicillium</taxon>
    </lineage>
</organism>
<dbReference type="Proteomes" id="UP001148312">
    <property type="component" value="Unassembled WGS sequence"/>
</dbReference>
<accession>A0A9W9XM83</accession>
<dbReference type="GeneID" id="81620508"/>
<comment type="caution">
    <text evidence="2">The sequence shown here is derived from an EMBL/GenBank/DDBJ whole genome shotgun (WGS) entry which is preliminary data.</text>
</comment>
<keyword evidence="3" id="KW-1185">Reference proteome</keyword>